<dbReference type="Pfam" id="PF01526">
    <property type="entry name" value="DDE_Tnp_Tn3"/>
    <property type="match status" value="1"/>
</dbReference>
<accession>A0AAU9R2I7</accession>
<evidence type="ECO:0000259" key="2">
    <source>
        <dbReference type="Pfam" id="PF13700"/>
    </source>
</evidence>
<dbReference type="Proteomes" id="UP001295462">
    <property type="component" value="Unassembled WGS sequence"/>
</dbReference>
<organism evidence="3 4">
    <name type="scientific">Vibrio jasicida</name>
    <dbReference type="NCBI Taxonomy" id="766224"/>
    <lineage>
        <taxon>Bacteria</taxon>
        <taxon>Pseudomonadati</taxon>
        <taxon>Pseudomonadota</taxon>
        <taxon>Gammaproteobacteria</taxon>
        <taxon>Vibrionales</taxon>
        <taxon>Vibrionaceae</taxon>
        <taxon>Vibrio</taxon>
    </lineage>
</organism>
<dbReference type="InterPro" id="IPR025296">
    <property type="entry name" value="DUF4158"/>
</dbReference>
<dbReference type="Pfam" id="PF13700">
    <property type="entry name" value="DUF4158"/>
    <property type="match status" value="1"/>
</dbReference>
<dbReference type="EMBL" id="CAKMUD010000155">
    <property type="protein sequence ID" value="CAH1604102.1"/>
    <property type="molecule type" value="Genomic_DNA"/>
</dbReference>
<dbReference type="GO" id="GO:0006313">
    <property type="term" value="P:DNA transposition"/>
    <property type="evidence" value="ECO:0007669"/>
    <property type="project" value="InterPro"/>
</dbReference>
<dbReference type="AlphaFoldDB" id="A0AAU9R2I7"/>
<comment type="caution">
    <text evidence="3">The sequence shown here is derived from an EMBL/GenBank/DDBJ whole genome shotgun (WGS) entry which is preliminary data.</text>
</comment>
<evidence type="ECO:0000313" key="4">
    <source>
        <dbReference type="Proteomes" id="UP001295462"/>
    </source>
</evidence>
<sequence length="1017" mass="118633">MDNTKRIQLLTEAEISDLYDRPDFTADERELFFAISQLEQETLAQYHNVRTRVYFILQLGYFKAKQQFFQFTFEEVADDTRFILKKFFDQAQSDNQWNGGLSRDSLRSQKQAILELFEYQDWSTTIEPTVFAKLCELIRYFPKGHSALRQLLFYLDRQRIITPTYRKLQDMFSEAFAVEEARIKPILQSIPDYWCEQLSALIEHKDGLNQLTLLKADQKDFQYTAVKFEIEKAQSLEALYRFSEEFLPTLKISKNAIRYYADIVEQYAAYRLRRLGKYQQWLYALCFIFHRYQQITDNLIVTFLYHVRAIMDSAKAFAETEQLKHSSQVTVDFPKLAKFLKWFPTRSQNLTPEELNDMAYSILPKEQFTALADFLTGNTFDKTAAKWQYYASVSRLISLYLRPIMLAVPFSYYREDSHVMELIALIKTHYANGKSPNNLKIADDLGLTIPKHLQAYLKRKPEDEYLDPYRFEFFIYQKMYHLINRGKLCCNASVSYCDINHDLINDLLVDDIEKVAQEFGYPKLPVYCESRLDEAMDALNQAWRSTTENIRLEQNEGFQIKETTDGKFQWRLLYDRSEKLDDSFFRTLPKTEIADVMMFIGELTGMWHGFTHLKSRYTKRKKPVPLALNACILSEAFGFGTIQMSEMSDIDYSVLRSTREDFVRIETLCAANDWVSNFINGLSIFKIWNLLDDKLLADADGQKFETTDSTIQSRYSKKHFGKGRGISLYTLIANHVAVTASNLGLNEYEGHCLYDMVYGNKTDIDIHSVTGDNHSLNKINFVALDAIDVNYVPSIKNVREASESLFASHFVDNLEGPLRPVGTIDAELIRSQSRGIKRVLLSLVMQENTQSHLIRKLNSHTRYARLRAALYEYNKIFKSTHVLNLIDDMHLRKAIRTARNRTESYHQLQSLIRKIYNNAFKGKKISDNRVSAHAARLVANCIVAYNAMILNRVYEKMVTEEVPEEILEKFARISPIAWQHLFFTGRYSFKKANKTSIDVAALAELMEQHLKQAFWKS</sequence>
<feature type="domain" description="Tn3 transposase DDE" evidence="1">
    <location>
        <begin position="595"/>
        <end position="987"/>
    </location>
</feature>
<evidence type="ECO:0000259" key="1">
    <source>
        <dbReference type="Pfam" id="PF01526"/>
    </source>
</evidence>
<feature type="domain" description="DUF4158" evidence="2">
    <location>
        <begin position="9"/>
        <end position="175"/>
    </location>
</feature>
<name>A0AAU9R2I7_9VIBR</name>
<dbReference type="InterPro" id="IPR002513">
    <property type="entry name" value="Tn3_Tnp_DDE_dom"/>
</dbReference>
<proteinExistence type="predicted"/>
<protein>
    <submittedName>
        <fullName evidence="3">Transposase</fullName>
    </submittedName>
</protein>
<reference evidence="3" key="1">
    <citation type="submission" date="2022-01" db="EMBL/GenBank/DDBJ databases">
        <authorList>
            <person name="Lagorce A."/>
        </authorList>
    </citation>
    <scope>NUCLEOTIDE SEQUENCE</scope>
    <source>
        <strain evidence="3">Th15_F1_A12</strain>
    </source>
</reference>
<evidence type="ECO:0000313" key="3">
    <source>
        <dbReference type="EMBL" id="CAH1604102.1"/>
    </source>
</evidence>
<dbReference type="GO" id="GO:0004803">
    <property type="term" value="F:transposase activity"/>
    <property type="evidence" value="ECO:0007669"/>
    <property type="project" value="InterPro"/>
</dbReference>
<dbReference type="RefSeq" id="WP_409590526.1">
    <property type="nucleotide sequence ID" value="NZ_CAKMTZ010000156.1"/>
</dbReference>
<gene>
    <name evidence="3" type="ORF">THF1A12_950004</name>
</gene>